<protein>
    <recommendedName>
        <fullName evidence="2">Tail spike domain-containing protein</fullName>
    </recommendedName>
</protein>
<feature type="coiled-coil region" evidence="1">
    <location>
        <begin position="373"/>
        <end position="414"/>
    </location>
</feature>
<proteinExistence type="predicted"/>
<evidence type="ECO:0000259" key="2">
    <source>
        <dbReference type="Pfam" id="PF06605"/>
    </source>
</evidence>
<comment type="caution">
    <text evidence="3">The sequence shown here is derived from an EMBL/GenBank/DDBJ whole genome shotgun (WGS) entry which is preliminary data.</text>
</comment>
<dbReference type="InterPro" id="IPR010572">
    <property type="entry name" value="Tail_dom"/>
</dbReference>
<evidence type="ECO:0000256" key="1">
    <source>
        <dbReference type="SAM" id="Coils"/>
    </source>
</evidence>
<feature type="domain" description="Tail spike" evidence="2">
    <location>
        <begin position="53"/>
        <end position="316"/>
    </location>
</feature>
<dbReference type="SUPFAM" id="SSF57997">
    <property type="entry name" value="Tropomyosin"/>
    <property type="match status" value="1"/>
</dbReference>
<dbReference type="EMBL" id="WUQX01000001">
    <property type="protein sequence ID" value="MXP77224.1"/>
    <property type="molecule type" value="Genomic_DNA"/>
</dbReference>
<dbReference type="Proteomes" id="UP000460412">
    <property type="component" value="Unassembled WGS sequence"/>
</dbReference>
<organism evidence="3 4">
    <name type="scientific">Sporofaciens musculi</name>
    <dbReference type="NCBI Taxonomy" id="2681861"/>
    <lineage>
        <taxon>Bacteria</taxon>
        <taxon>Bacillati</taxon>
        <taxon>Bacillota</taxon>
        <taxon>Clostridia</taxon>
        <taxon>Lachnospirales</taxon>
        <taxon>Lachnospiraceae</taxon>
        <taxon>Sporofaciens</taxon>
    </lineage>
</organism>
<dbReference type="Pfam" id="PF06605">
    <property type="entry name" value="Prophage_tail"/>
    <property type="match status" value="1"/>
</dbReference>
<keyword evidence="4" id="KW-1185">Reference proteome</keyword>
<gene>
    <name evidence="3" type="ORF">GN277_18130</name>
</gene>
<dbReference type="AlphaFoldDB" id="A0A7X3MIU7"/>
<dbReference type="Gene3D" id="1.20.5.340">
    <property type="match status" value="1"/>
</dbReference>
<reference evidence="3 4" key="1">
    <citation type="submission" date="2019-12" db="EMBL/GenBank/DDBJ databases">
        <title>Sporaefaciens musculi gen. nov., sp. nov., a novel bacterium isolated from the caecum of an obese mouse.</title>
        <authorList>
            <person name="Rasmussen T.S."/>
            <person name="Streidl T."/>
            <person name="Hitch T.C.A."/>
            <person name="Wortmann E."/>
            <person name="Deptula P."/>
            <person name="Hansen M."/>
            <person name="Nielsen D.S."/>
            <person name="Clavel T."/>
            <person name="Vogensen F.K."/>
        </authorList>
    </citation>
    <scope>NUCLEOTIDE SEQUENCE [LARGE SCALE GENOMIC DNA]</scope>
    <source>
        <strain evidence="3 4">WCA-9-b2</strain>
    </source>
</reference>
<name>A0A7X3MIU7_9FIRM</name>
<evidence type="ECO:0000313" key="3">
    <source>
        <dbReference type="EMBL" id="MXP77224.1"/>
    </source>
</evidence>
<evidence type="ECO:0000313" key="4">
    <source>
        <dbReference type="Proteomes" id="UP000460412"/>
    </source>
</evidence>
<sequence>MHRGIDIIRKLKSVVQVYDNGELLYEGRVLDAKSDMYHTVTYTCEGTLAYLLDSIQRPKAYHNLTPASYLSDKLTQHNSQVGAEKHFLLGTVEKQTMNYDAREDNQYTNTLDTIMDKLVDSNGGYLRVRKQGDDRYLDYLESYHRTSGQVIRFGENILDLTEHISAENVITVLIPLGKAAEGENGESGKRLTIESVNGGKDYLEDPEAVALYGRIVGTKNWDDVTVPANLKAKGREYLASARNLTATIELTAIDLHLVDVDIDRIKLGDMIRVVSPPHKLDQYMMVSKREYNLVNPQEDKIVLGDTIAALTERQAALQKNVEKQKHFSASVEEVRGSVSALAGAVDSAKQDVSALGGKVQTLEGNSTETQKTLQGINNSLTAQEEKMKGIKEDIQEGQGRLNELEREGQQIKETVQQILPRLDVLEQPDQELEERLQGILTRLDALEGGA</sequence>
<dbReference type="NCBIfam" id="TIGR01665">
    <property type="entry name" value="put_anti_recept"/>
    <property type="match status" value="1"/>
</dbReference>
<accession>A0A7X3MIU7</accession>
<dbReference type="InterPro" id="IPR007119">
    <property type="entry name" value="Phage_tail_spike_N"/>
</dbReference>
<keyword evidence="1" id="KW-0175">Coiled coil</keyword>